<name>A0ABU3QU74_9ACTN</name>
<organism evidence="2 3">
    <name type="scientific">Streptomyces tamarix</name>
    <dbReference type="NCBI Taxonomy" id="3078565"/>
    <lineage>
        <taxon>Bacteria</taxon>
        <taxon>Bacillati</taxon>
        <taxon>Actinomycetota</taxon>
        <taxon>Actinomycetes</taxon>
        <taxon>Kitasatosporales</taxon>
        <taxon>Streptomycetaceae</taxon>
        <taxon>Streptomyces</taxon>
    </lineage>
</organism>
<protein>
    <submittedName>
        <fullName evidence="2">Uncharacterized protein</fullName>
    </submittedName>
</protein>
<gene>
    <name evidence="2" type="ORF">RND61_29035</name>
</gene>
<keyword evidence="3" id="KW-1185">Reference proteome</keyword>
<evidence type="ECO:0000313" key="3">
    <source>
        <dbReference type="Proteomes" id="UP001250181"/>
    </source>
</evidence>
<proteinExistence type="predicted"/>
<reference evidence="2 3" key="1">
    <citation type="submission" date="2023-09" db="EMBL/GenBank/DDBJ databases">
        <title>Streptomyces sp. nov.: A antagonism against Alternaria gaisen Producing Streptochlin, Isolated from Tamarix root soil.</title>
        <authorList>
            <person name="Chen Y."/>
        </authorList>
    </citation>
    <scope>NUCLEOTIDE SEQUENCE [LARGE SCALE GENOMIC DNA]</scope>
    <source>
        <strain evidence="2 3">TRM76323</strain>
    </source>
</reference>
<sequence length="77" mass="8112">MSLSAHVLVVPGGDCHTVRARLETVLREEYGITHTTLQADHAPSPRDPLPAPQGHCLTSHGPVHRAAAPEPARVPGA</sequence>
<comment type="caution">
    <text evidence="2">The sequence shown here is derived from an EMBL/GenBank/DDBJ whole genome shotgun (WGS) entry which is preliminary data.</text>
</comment>
<dbReference type="Proteomes" id="UP001250181">
    <property type="component" value="Unassembled WGS sequence"/>
</dbReference>
<dbReference type="EMBL" id="JAWCTQ010000055">
    <property type="protein sequence ID" value="MDT9686083.1"/>
    <property type="molecule type" value="Genomic_DNA"/>
</dbReference>
<evidence type="ECO:0000313" key="2">
    <source>
        <dbReference type="EMBL" id="MDT9686083.1"/>
    </source>
</evidence>
<dbReference type="RefSeq" id="WP_315881119.1">
    <property type="nucleotide sequence ID" value="NZ_JAWCTQ010000055.1"/>
</dbReference>
<accession>A0ABU3QU74</accession>
<feature type="region of interest" description="Disordered" evidence="1">
    <location>
        <begin position="36"/>
        <end position="77"/>
    </location>
</feature>
<evidence type="ECO:0000256" key="1">
    <source>
        <dbReference type="SAM" id="MobiDB-lite"/>
    </source>
</evidence>